<dbReference type="InterPro" id="IPR018181">
    <property type="entry name" value="Heat_shock_70_CS"/>
</dbReference>
<keyword evidence="7" id="KW-0346">Stress response</keyword>
<dbReference type="OrthoDB" id="9766019at2"/>
<keyword evidence="5 12" id="KW-0547">Nucleotide-binding</keyword>
<feature type="coiled-coil region" evidence="13">
    <location>
        <begin position="248"/>
        <end position="275"/>
    </location>
</feature>
<dbReference type="GO" id="GO:0005524">
    <property type="term" value="F:ATP binding"/>
    <property type="evidence" value="ECO:0007669"/>
    <property type="project" value="UniProtKB-KW"/>
</dbReference>
<evidence type="ECO:0000256" key="5">
    <source>
        <dbReference type="ARBA" id="ARBA00022741"/>
    </source>
</evidence>
<reference evidence="14 15" key="1">
    <citation type="submission" date="2015-09" db="EMBL/GenBank/DDBJ databases">
        <title>Sorangium comparison.</title>
        <authorList>
            <person name="Zaburannyi N."/>
            <person name="Bunk B."/>
            <person name="Overmann J."/>
            <person name="Mueller R."/>
        </authorList>
    </citation>
    <scope>NUCLEOTIDE SEQUENCE [LARGE SCALE GENOMIC DNA]</scope>
    <source>
        <strain evidence="14 15">So ceGT47</strain>
    </source>
</reference>
<dbReference type="PROSITE" id="PS00297">
    <property type="entry name" value="HSP70_1"/>
    <property type="match status" value="1"/>
</dbReference>
<dbReference type="EMBL" id="CP012670">
    <property type="protein sequence ID" value="AUX21655.1"/>
    <property type="molecule type" value="Genomic_DNA"/>
</dbReference>
<dbReference type="AlphaFoldDB" id="A0A4P2PXQ5"/>
<dbReference type="Gene3D" id="3.90.640.10">
    <property type="entry name" value="Actin, Chain A, domain 4"/>
    <property type="match status" value="1"/>
</dbReference>
<evidence type="ECO:0000256" key="12">
    <source>
        <dbReference type="RuleBase" id="RU003322"/>
    </source>
</evidence>
<keyword evidence="13" id="KW-0175">Coiled coil</keyword>
<dbReference type="PANTHER" id="PTHR19375">
    <property type="entry name" value="HEAT SHOCK PROTEIN 70KDA"/>
    <property type="match status" value="1"/>
</dbReference>
<dbReference type="NCBIfam" id="NF001413">
    <property type="entry name" value="PRK00290.1"/>
    <property type="match status" value="1"/>
</dbReference>
<accession>A0A4P2PXQ5</accession>
<dbReference type="FunFam" id="3.90.640.10:FF:000003">
    <property type="entry name" value="Molecular chaperone DnaK"/>
    <property type="match status" value="1"/>
</dbReference>
<dbReference type="InterPro" id="IPR029047">
    <property type="entry name" value="HSP70_peptide-bd_sf"/>
</dbReference>
<comment type="similarity">
    <text evidence="1 12">Belongs to the heat shock protein 70 family.</text>
</comment>
<evidence type="ECO:0000256" key="1">
    <source>
        <dbReference type="ARBA" id="ARBA00007381"/>
    </source>
</evidence>
<keyword evidence="8" id="KW-0143">Chaperone</keyword>
<dbReference type="RefSeq" id="WP_129346945.1">
    <property type="nucleotide sequence ID" value="NZ_CP012670.1"/>
</dbReference>
<evidence type="ECO:0000256" key="3">
    <source>
        <dbReference type="ARBA" id="ARBA00017249"/>
    </source>
</evidence>
<dbReference type="SUPFAM" id="SSF100920">
    <property type="entry name" value="Heat shock protein 70kD (HSP70), peptide-binding domain"/>
    <property type="match status" value="1"/>
</dbReference>
<evidence type="ECO:0000256" key="7">
    <source>
        <dbReference type="ARBA" id="ARBA00023016"/>
    </source>
</evidence>
<dbReference type="SUPFAM" id="SSF53067">
    <property type="entry name" value="Actin-like ATPase domain"/>
    <property type="match status" value="2"/>
</dbReference>
<dbReference type="FunFam" id="3.30.420.40:FF:000004">
    <property type="entry name" value="Molecular chaperone DnaK"/>
    <property type="match status" value="1"/>
</dbReference>
<dbReference type="Gene3D" id="2.60.34.10">
    <property type="entry name" value="Substrate Binding Domain Of DNAk, Chain A, domain 1"/>
    <property type="match status" value="1"/>
</dbReference>
<dbReference type="PROSITE" id="PS00329">
    <property type="entry name" value="HSP70_2"/>
    <property type="match status" value="1"/>
</dbReference>
<dbReference type="GO" id="GO:0140662">
    <property type="term" value="F:ATP-dependent protein folding chaperone"/>
    <property type="evidence" value="ECO:0007669"/>
    <property type="project" value="InterPro"/>
</dbReference>
<evidence type="ECO:0000256" key="10">
    <source>
        <dbReference type="ARBA" id="ARBA00030945"/>
    </source>
</evidence>
<evidence type="ECO:0000256" key="4">
    <source>
        <dbReference type="ARBA" id="ARBA00022553"/>
    </source>
</evidence>
<gene>
    <name evidence="14" type="primary">dnaK</name>
    <name evidence="14" type="ORF">SOCEGT47_021410</name>
</gene>
<evidence type="ECO:0000313" key="14">
    <source>
        <dbReference type="EMBL" id="AUX21655.1"/>
    </source>
</evidence>
<dbReference type="Gene3D" id="3.30.420.40">
    <property type="match status" value="2"/>
</dbReference>
<dbReference type="InterPro" id="IPR043129">
    <property type="entry name" value="ATPase_NBD"/>
</dbReference>
<proteinExistence type="inferred from homology"/>
<dbReference type="PRINTS" id="PR00301">
    <property type="entry name" value="HEATSHOCK70"/>
</dbReference>
<name>A0A4P2PXQ5_SORCE</name>
<dbReference type="Pfam" id="PF00012">
    <property type="entry name" value="HSP70"/>
    <property type="match status" value="1"/>
</dbReference>
<dbReference type="InterPro" id="IPR013126">
    <property type="entry name" value="Hsp_70_fam"/>
</dbReference>
<evidence type="ECO:0000256" key="2">
    <source>
        <dbReference type="ARBA" id="ARBA00014415"/>
    </source>
</evidence>
<protein>
    <recommendedName>
        <fullName evidence="2">Chaperone protein DnaK</fullName>
    </recommendedName>
    <alternativeName>
        <fullName evidence="3">Chaperone protein dnaK</fullName>
    </alternativeName>
    <alternativeName>
        <fullName evidence="11">HSP70</fullName>
    </alternativeName>
    <alternativeName>
        <fullName evidence="10">Heat shock 70 kDa protein</fullName>
    </alternativeName>
    <alternativeName>
        <fullName evidence="9">Heat shock protein 70</fullName>
    </alternativeName>
</protein>
<evidence type="ECO:0000256" key="13">
    <source>
        <dbReference type="SAM" id="Coils"/>
    </source>
</evidence>
<dbReference type="PROSITE" id="PS01036">
    <property type="entry name" value="HSP70_3"/>
    <property type="match status" value="1"/>
</dbReference>
<evidence type="ECO:0000256" key="11">
    <source>
        <dbReference type="ARBA" id="ARBA00033103"/>
    </source>
</evidence>
<evidence type="ECO:0000313" key="15">
    <source>
        <dbReference type="Proteomes" id="UP000295781"/>
    </source>
</evidence>
<dbReference type="Proteomes" id="UP000295781">
    <property type="component" value="Chromosome"/>
</dbReference>
<organism evidence="14 15">
    <name type="scientific">Sorangium cellulosum</name>
    <name type="common">Polyangium cellulosum</name>
    <dbReference type="NCBI Taxonomy" id="56"/>
    <lineage>
        <taxon>Bacteria</taxon>
        <taxon>Pseudomonadati</taxon>
        <taxon>Myxococcota</taxon>
        <taxon>Polyangia</taxon>
        <taxon>Polyangiales</taxon>
        <taxon>Polyangiaceae</taxon>
        <taxon>Sorangium</taxon>
    </lineage>
</organism>
<evidence type="ECO:0000256" key="9">
    <source>
        <dbReference type="ARBA" id="ARBA00030019"/>
    </source>
</evidence>
<sequence>MERVIGIDLGTTNSCVAIVEEGVPTVIPNRGGYKTTPSMVAITEAGKRLCGHIAKRQAITNAENTVYAAKRLIGRKWSSPQVKNAILTASYKIVEGPHGDVRIQLRDRTYSVPEISAMVLQEMKLFAEDYLNEPISKAVITVPAYFNDNQRQATKDAGQIAGLDVIRIVNEPTAAALAYGFGKNVEKTIAVFDLGGGTFDISVLEIGAGGVFKVIATAGDTFLGGEDFDARVIDWLVQGFKEQHDVDLRQDRMALQRLKDAAEKAKCELSSVLETEINLPFIISSARNEALHLQRTLSRETLEALCEDLVERCIEICSQTLEDARLDRDEIEDVVLVGGMTRMPRVQEAVRDFFEREPCKGVHPDEVVALGAAVQGAALVDETKQMILLDVTPHALGIMTFGSIFEELIPQNTTVPTSRSKIFTTSRDNQTAVKILVMQGEHQKATDNELLGEFILTGLRRAPKGQVEIEVTFEINSDGIVSVSAKDLETGQLQSIQVTASSGLTKEEVGEMMEAAKEYLVDRRASDLFEGVRQEAEKLIAEIERMFPQVEQIVASSDFGRDAIGKARGIVDRSRQAIGRRDAAAVKEQMEALARTHRMFKGVVARPQG</sequence>
<keyword evidence="4" id="KW-0597">Phosphoprotein</keyword>
<dbReference type="CDD" id="cd10234">
    <property type="entry name" value="ASKHA_NBD_HSP70_DnaK-like"/>
    <property type="match status" value="1"/>
</dbReference>
<keyword evidence="6 12" id="KW-0067">ATP-binding</keyword>
<evidence type="ECO:0000256" key="6">
    <source>
        <dbReference type="ARBA" id="ARBA00022840"/>
    </source>
</evidence>
<evidence type="ECO:0000256" key="8">
    <source>
        <dbReference type="ARBA" id="ARBA00023186"/>
    </source>
</evidence>